<feature type="region of interest" description="Disordered" evidence="4">
    <location>
        <begin position="1"/>
        <end position="26"/>
    </location>
</feature>
<dbReference type="Gene3D" id="4.10.640.10">
    <property type="entry name" value="Ribosomal protein S18"/>
    <property type="match status" value="1"/>
</dbReference>
<evidence type="ECO:0000256" key="4">
    <source>
        <dbReference type="SAM" id="MobiDB-lite"/>
    </source>
</evidence>
<evidence type="ECO:0000313" key="5">
    <source>
        <dbReference type="EMBL" id="ODQ79968.1"/>
    </source>
</evidence>
<dbReference type="EMBL" id="KV454431">
    <property type="protein sequence ID" value="ODQ79968.1"/>
    <property type="molecule type" value="Genomic_DNA"/>
</dbReference>
<name>A0A1E3QQR0_9ASCO</name>
<dbReference type="GO" id="GO:1990904">
    <property type="term" value="C:ribonucleoprotein complex"/>
    <property type="evidence" value="ECO:0007669"/>
    <property type="project" value="UniProtKB-KW"/>
</dbReference>
<evidence type="ECO:0000256" key="1">
    <source>
        <dbReference type="ARBA" id="ARBA00022980"/>
    </source>
</evidence>
<organism evidence="5 6">
    <name type="scientific">Babjeviella inositovora NRRL Y-12698</name>
    <dbReference type="NCBI Taxonomy" id="984486"/>
    <lineage>
        <taxon>Eukaryota</taxon>
        <taxon>Fungi</taxon>
        <taxon>Dikarya</taxon>
        <taxon>Ascomycota</taxon>
        <taxon>Saccharomycotina</taxon>
        <taxon>Pichiomycetes</taxon>
        <taxon>Serinales incertae sedis</taxon>
        <taxon>Babjeviella</taxon>
    </lineage>
</organism>
<evidence type="ECO:0000313" key="6">
    <source>
        <dbReference type="Proteomes" id="UP000094336"/>
    </source>
</evidence>
<dbReference type="GO" id="GO:0003735">
    <property type="term" value="F:structural constituent of ribosome"/>
    <property type="evidence" value="ECO:0007669"/>
    <property type="project" value="InterPro"/>
</dbReference>
<dbReference type="RefSeq" id="XP_018985296.1">
    <property type="nucleotide sequence ID" value="XM_019131761.1"/>
</dbReference>
<dbReference type="STRING" id="984486.A0A1E3QQR0"/>
<keyword evidence="2" id="KW-0687">Ribonucleoprotein</keyword>
<dbReference type="InterPro" id="IPR001648">
    <property type="entry name" value="Ribosomal_bS18"/>
</dbReference>
<reference evidence="6" key="1">
    <citation type="submission" date="2016-05" db="EMBL/GenBank/DDBJ databases">
        <title>Comparative genomics of biotechnologically important yeasts.</title>
        <authorList>
            <consortium name="DOE Joint Genome Institute"/>
            <person name="Riley R."/>
            <person name="Haridas S."/>
            <person name="Wolfe K.H."/>
            <person name="Lopes M.R."/>
            <person name="Hittinger C.T."/>
            <person name="Goker M."/>
            <person name="Salamov A."/>
            <person name="Wisecaver J."/>
            <person name="Long T.M."/>
            <person name="Aerts A.L."/>
            <person name="Barry K."/>
            <person name="Choi C."/>
            <person name="Clum A."/>
            <person name="Coughlan A.Y."/>
            <person name="Deshpande S."/>
            <person name="Douglass A.P."/>
            <person name="Hanson S.J."/>
            <person name="Klenk H.-P."/>
            <person name="Labutti K."/>
            <person name="Lapidus A."/>
            <person name="Lindquist E."/>
            <person name="Lipzen A."/>
            <person name="Meier-Kolthoff J.P."/>
            <person name="Ohm R.A."/>
            <person name="Otillar R.P."/>
            <person name="Pangilinan J."/>
            <person name="Peng Y."/>
            <person name="Rokas A."/>
            <person name="Rosa C.A."/>
            <person name="Scheuner C."/>
            <person name="Sibirny A.A."/>
            <person name="Slot J.C."/>
            <person name="Stielow J.B."/>
            <person name="Sun H."/>
            <person name="Kurtzman C.P."/>
            <person name="Blackwell M."/>
            <person name="Grigoriev I.V."/>
            <person name="Jeffries T.W."/>
        </authorList>
    </citation>
    <scope>NUCLEOTIDE SEQUENCE [LARGE SCALE GENOMIC DNA]</scope>
    <source>
        <strain evidence="6">NRRL Y-12698</strain>
    </source>
</reference>
<accession>A0A1E3QQR0</accession>
<dbReference type="OrthoDB" id="21463at2759"/>
<dbReference type="GO" id="GO:0006412">
    <property type="term" value="P:translation"/>
    <property type="evidence" value="ECO:0007669"/>
    <property type="project" value="InterPro"/>
</dbReference>
<dbReference type="AlphaFoldDB" id="A0A1E3QQR0"/>
<dbReference type="SUPFAM" id="SSF46911">
    <property type="entry name" value="Ribosomal protein S18"/>
    <property type="match status" value="1"/>
</dbReference>
<keyword evidence="6" id="KW-1185">Reference proteome</keyword>
<evidence type="ECO:0000256" key="2">
    <source>
        <dbReference type="ARBA" id="ARBA00023274"/>
    </source>
</evidence>
<dbReference type="GeneID" id="30149614"/>
<feature type="compositionally biased region" description="Polar residues" evidence="4">
    <location>
        <begin position="9"/>
        <end position="26"/>
    </location>
</feature>
<evidence type="ECO:0000256" key="3">
    <source>
        <dbReference type="ARBA" id="ARBA00035264"/>
    </source>
</evidence>
<keyword evidence="1" id="KW-0689">Ribosomal protein</keyword>
<proteinExistence type="predicted"/>
<dbReference type="GO" id="GO:0005840">
    <property type="term" value="C:ribosome"/>
    <property type="evidence" value="ECO:0007669"/>
    <property type="project" value="UniProtKB-KW"/>
</dbReference>
<sequence length="142" mass="16400">MHEVFDLASKNSKATEESPTNTINDRFHRSFNSGATVDPYDFNYASIKWLSKQNYETKRSKGDIMKKLNINPQDLYVCTTLLSNYTSETGRIHSAEVNNFNAITQKRLSKAIKRAQSIGLLSKWHKDIQSLLPRSSRQLRRF</sequence>
<gene>
    <name evidence="5" type="ORF">BABINDRAFT_36271</name>
</gene>
<dbReference type="Pfam" id="PF01084">
    <property type="entry name" value="Ribosomal_S18"/>
    <property type="match status" value="1"/>
</dbReference>
<protein>
    <recommendedName>
        <fullName evidence="3">Small ribosomal subunit protein bS18m</fullName>
    </recommendedName>
</protein>
<dbReference type="InterPro" id="IPR036870">
    <property type="entry name" value="Ribosomal_bS18_sf"/>
</dbReference>
<dbReference type="Proteomes" id="UP000094336">
    <property type="component" value="Unassembled WGS sequence"/>
</dbReference>